<dbReference type="Gene3D" id="3.40.50.300">
    <property type="entry name" value="P-loop containing nucleotide triphosphate hydrolases"/>
    <property type="match status" value="1"/>
</dbReference>
<evidence type="ECO:0000259" key="12">
    <source>
        <dbReference type="PROSITE" id="PS51192"/>
    </source>
</evidence>
<evidence type="ECO:0000256" key="6">
    <source>
        <dbReference type="ARBA" id="ARBA00022840"/>
    </source>
</evidence>
<dbReference type="Proteomes" id="UP001610563">
    <property type="component" value="Unassembled WGS sequence"/>
</dbReference>
<dbReference type="InterPro" id="IPR044574">
    <property type="entry name" value="ARIP4-like"/>
</dbReference>
<feature type="compositionally biased region" description="Polar residues" evidence="10">
    <location>
        <begin position="95"/>
        <end position="107"/>
    </location>
</feature>
<dbReference type="InterPro" id="IPR049730">
    <property type="entry name" value="SNF2/RAD54-like_C"/>
</dbReference>
<proteinExistence type="inferred from homology"/>
<evidence type="ECO:0000256" key="5">
    <source>
        <dbReference type="ARBA" id="ARBA00022806"/>
    </source>
</evidence>
<feature type="coiled-coil region" evidence="9">
    <location>
        <begin position="478"/>
        <end position="505"/>
    </location>
</feature>
<evidence type="ECO:0000256" key="10">
    <source>
        <dbReference type="SAM" id="MobiDB-lite"/>
    </source>
</evidence>
<dbReference type="PROSITE" id="PS51194">
    <property type="entry name" value="HELICASE_CTER"/>
    <property type="match status" value="1"/>
</dbReference>
<keyword evidence="6" id="KW-0067">ATP-binding</keyword>
<keyword evidence="9" id="KW-0175">Coiled coil</keyword>
<protein>
    <submittedName>
        <fullName evidence="14">P-loop containing nucleoside triphosphate hydrolase protein</fullName>
    </submittedName>
</protein>
<dbReference type="InterPro" id="IPR038718">
    <property type="entry name" value="SNF2-like_sf"/>
</dbReference>
<accession>A0ABR4FLG2</accession>
<dbReference type="PANTHER" id="PTHR45797">
    <property type="entry name" value="RAD54-LIKE"/>
    <property type="match status" value="1"/>
</dbReference>
<dbReference type="PANTHER" id="PTHR45797:SF1">
    <property type="entry name" value="HELICASE ARIP4"/>
    <property type="match status" value="1"/>
</dbReference>
<evidence type="ECO:0000256" key="4">
    <source>
        <dbReference type="ARBA" id="ARBA00022801"/>
    </source>
</evidence>
<dbReference type="Pfam" id="PF24580">
    <property type="entry name" value="DUF7607"/>
    <property type="match status" value="1"/>
</dbReference>
<dbReference type="CDD" id="cd18793">
    <property type="entry name" value="SF2_C_SNF"/>
    <property type="match status" value="1"/>
</dbReference>
<dbReference type="SMART" id="SM00487">
    <property type="entry name" value="DEXDc"/>
    <property type="match status" value="1"/>
</dbReference>
<feature type="compositionally biased region" description="Polar residues" evidence="10">
    <location>
        <begin position="1766"/>
        <end position="1787"/>
    </location>
</feature>
<evidence type="ECO:0000256" key="9">
    <source>
        <dbReference type="SAM" id="Coils"/>
    </source>
</evidence>
<dbReference type="PROSITE" id="PS50105">
    <property type="entry name" value="SAM_DOMAIN"/>
    <property type="match status" value="1"/>
</dbReference>
<feature type="compositionally biased region" description="Low complexity" evidence="10">
    <location>
        <begin position="1629"/>
        <end position="1644"/>
    </location>
</feature>
<comment type="subcellular location">
    <subcellularLocation>
        <location evidence="1">Nucleus</location>
    </subcellularLocation>
</comment>
<dbReference type="InterPro" id="IPR000330">
    <property type="entry name" value="SNF2_N"/>
</dbReference>
<comment type="caution">
    <text evidence="14">The sequence shown here is derived from an EMBL/GenBank/DDBJ whole genome shotgun (WGS) entry which is preliminary data.</text>
</comment>
<dbReference type="Gene3D" id="3.40.50.10810">
    <property type="entry name" value="Tandem AAA-ATPase domain"/>
    <property type="match status" value="1"/>
</dbReference>
<sequence length="1787" mass="200841">MSYNSEDPFDWTVDDVVKFLCHDKETPWSRSSSRTPRPDTASFEAALRDNEITGEILLQDVDKDALRDDLGLRALGHRSSIMMAIRYLRGGSQKYRQSISHAPQGDQTPVPASPLPIYPRDSSPRQPSTENPSVQSTRVGATPATPSANRPLNLVTISDALKLGDRTEGLSAATRTGSQSEPVDIAQVNTSEQSKPEKSESEDTRRHEEVVIDNHGRKRRRLNLDSLAEVQSDSMPILKLDRDIKASEWYMGPDVLTPGHIFYSLDAKQENDREFTMTPSNLPAAQRCFVNKRLIHFYGQSPIELTPSEGRHERAIVPYSPSTANSRSDSFFTLYTTKQGAVSVTKERISDWPELEGRYKRDRGVSSTENIKPSDPFAYLLEKYPVQQDLEDAYPVYGDSGSEGEFDEKTWQEMQEERDEPLPPRQGKLGPKKVEAIIKDCIAHYERNWRQNQLPREEYKARGVWLAARRGKYVNQEVMALAKEIAHLETRLQKLSEELHKTEFSTDAELRTQCQCLEHTVSHIQKQLWRISVLEQETCPPRMQAPPKPQAKPRQNSRDEESLESESESEWAPVDSLDDFIIDDTEPLNSLQDPASPSSSDGDDDVISVSGTRRKTRGHPPRVFASDSPSPARSVWEKSEIIDLTIDGSTEPEELQIETPPLNPIEPDFRDSFVRKSVSPPPRLGSPERSVQVKREKKSRSSLPKVSDMDGIMLLDWALIEERQDRRRLLAKLIGCLSDEERGRLGDYILGYQYSNLTRLIRRALTAIKDRSETVSGLDRLENGVIMRTASFYISWVRCIHFGPAGIKCKFVEEASGDLNSGGFVTYYDELYKRLKSCQTRKLNREGEAGDDANDEVQRGGPSDTHHKKRKREVKESQEAKVTQASAQLRVAQQEKQRKRLEKRLQNTGISNDNPSHQAVSFKEPVIYLDHHIGLHVKPHQLNGVRFMWRELIEDKDQQGCLLAHTMGLGKTMQVISLLTTISQAASSDDPRIRKQVPNSFRHSQTLIICPSSLIDNWYAEFVMWSPKNSPVGLVRRILPAQPLATRLEEISDWDSEGGVLLISYNIFRSWIINKGTEKRLPPLSDTEHAKVSRWLLEGPNIIVADEAHKMKNPSSAIFEAAMKFRSRSRIALTGSPLANNLIDYYTMVNWIADGYLGHMVEFKAHYVEPIEQGLYLDSTYTERRKSLMRLQVLKQILEPKINRADITVLEGDLPPKVEFVLTVPLTEVQKVAYDSYAAFVLHGRTDEVGQAQLWSWLAVIGLCCNHPACFEEKLISRANDAAKMGDAETELPGDEPITKLKLPNIATFVAEQQQHFAQVPDIRAIELSARAELMNSIVDESIRAGDKVLIFSMSLPTLNYIEYVMKTTNRRYSRLDGQTPISTRQASTKKFNSGDAKQVYLISTRAGGLGLNIPGANRVIIFDFSFSPYWEEQAVGRAYRLGQRKPVFVYRFLAGGTFEEIIHHKAIFKTQLSVRVVDKKNPVRVAQKKAGDYLFPVKPVQQQDTSEYLNKDPLVLDKILRRDTQRDARLIRSITLTQTFVKEGNEKLTEEEQKSVQEEFADENLKRTDPAAYHQRIAARQMEQMRQHHNNLSMGPFPINAGQGIQAPHVPLSAHNIGPPALGPDMILNTHPSPNPNNNTPLSAATSVPAYRAASGQYVPTDPPRPSQEAGNHAHPSQPWKTTTAFASRPGLGVMANQNAGNRQVSSSKPLQEQQENQEAVTEKHAIPPGGPVAPFQSDTAVVEPPKTSSEAAVAVSAQVTTSSGNDQTDPSNESAGRPSTSCRNQ</sequence>
<dbReference type="Pfam" id="PF00271">
    <property type="entry name" value="Helicase_C"/>
    <property type="match status" value="1"/>
</dbReference>
<keyword evidence="4 14" id="KW-0378">Hydrolase</keyword>
<dbReference type="Pfam" id="PF00176">
    <property type="entry name" value="SNF2-rel_dom"/>
    <property type="match status" value="1"/>
</dbReference>
<keyword evidence="7" id="KW-0238">DNA-binding</keyword>
<feature type="region of interest" description="Disordered" evidence="10">
    <location>
        <begin position="95"/>
        <end position="153"/>
    </location>
</feature>
<feature type="region of interest" description="Disordered" evidence="10">
    <location>
        <begin position="399"/>
        <end position="429"/>
    </location>
</feature>
<evidence type="ECO:0000256" key="3">
    <source>
        <dbReference type="ARBA" id="ARBA00022741"/>
    </source>
</evidence>
<evidence type="ECO:0000313" key="14">
    <source>
        <dbReference type="EMBL" id="KAL2784082.1"/>
    </source>
</evidence>
<evidence type="ECO:0000256" key="7">
    <source>
        <dbReference type="ARBA" id="ARBA00023125"/>
    </source>
</evidence>
<feature type="compositionally biased region" description="Polar residues" evidence="10">
    <location>
        <begin position="124"/>
        <end position="150"/>
    </location>
</feature>
<evidence type="ECO:0000256" key="2">
    <source>
        <dbReference type="ARBA" id="ARBA00007025"/>
    </source>
</evidence>
<evidence type="ECO:0000256" key="8">
    <source>
        <dbReference type="ARBA" id="ARBA00023242"/>
    </source>
</evidence>
<dbReference type="InterPro" id="IPR013761">
    <property type="entry name" value="SAM/pointed_sf"/>
</dbReference>
<feature type="region of interest" description="Disordered" evidence="10">
    <location>
        <begin position="540"/>
        <end position="636"/>
    </location>
</feature>
<keyword evidence="3" id="KW-0547">Nucleotide-binding</keyword>
<feature type="compositionally biased region" description="Basic and acidic residues" evidence="10">
    <location>
        <begin position="194"/>
        <end position="207"/>
    </location>
</feature>
<dbReference type="EMBL" id="JBFTWV010000195">
    <property type="protein sequence ID" value="KAL2784082.1"/>
    <property type="molecule type" value="Genomic_DNA"/>
</dbReference>
<feature type="region of interest" description="Disordered" evidence="10">
    <location>
        <begin position="649"/>
        <end position="704"/>
    </location>
</feature>
<evidence type="ECO:0000313" key="15">
    <source>
        <dbReference type="Proteomes" id="UP001610563"/>
    </source>
</evidence>
<reference evidence="14 15" key="1">
    <citation type="submission" date="2024-07" db="EMBL/GenBank/DDBJ databases">
        <title>Section-level genome sequencing and comparative genomics of Aspergillus sections Usti and Cavernicolus.</title>
        <authorList>
            <consortium name="Lawrence Berkeley National Laboratory"/>
            <person name="Nybo J.L."/>
            <person name="Vesth T.C."/>
            <person name="Theobald S."/>
            <person name="Frisvad J.C."/>
            <person name="Larsen T.O."/>
            <person name="Kjaerboelling I."/>
            <person name="Rothschild-Mancinelli K."/>
            <person name="Lyhne E.K."/>
            <person name="Kogle M.E."/>
            <person name="Barry K."/>
            <person name="Clum A."/>
            <person name="Na H."/>
            <person name="Ledsgaard L."/>
            <person name="Lin J."/>
            <person name="Lipzen A."/>
            <person name="Kuo A."/>
            <person name="Riley R."/>
            <person name="Mondo S."/>
            <person name="Labutti K."/>
            <person name="Haridas S."/>
            <person name="Pangalinan J."/>
            <person name="Salamov A.A."/>
            <person name="Simmons B.A."/>
            <person name="Magnuson J.K."/>
            <person name="Chen J."/>
            <person name="Drula E."/>
            <person name="Henrissat B."/>
            <person name="Wiebenga A."/>
            <person name="Lubbers R.J."/>
            <person name="Gomes A.C."/>
            <person name="Makela M.R."/>
            <person name="Stajich J."/>
            <person name="Grigoriev I.V."/>
            <person name="Mortensen U.H."/>
            <person name="De Vries R.P."/>
            <person name="Baker S.E."/>
            <person name="Andersen M.R."/>
        </authorList>
    </citation>
    <scope>NUCLEOTIDE SEQUENCE [LARGE SCALE GENOMIC DNA]</scope>
    <source>
        <strain evidence="14 15">CBS 209.92</strain>
    </source>
</reference>
<feature type="region of interest" description="Disordered" evidence="10">
    <location>
        <begin position="169"/>
        <end position="207"/>
    </location>
</feature>
<keyword evidence="15" id="KW-1185">Reference proteome</keyword>
<dbReference type="InterPro" id="IPR001660">
    <property type="entry name" value="SAM"/>
</dbReference>
<evidence type="ECO:0000259" key="11">
    <source>
        <dbReference type="PROSITE" id="PS50105"/>
    </source>
</evidence>
<dbReference type="InterPro" id="IPR056026">
    <property type="entry name" value="DUF7607"/>
</dbReference>
<feature type="compositionally biased region" description="Polar residues" evidence="10">
    <location>
        <begin position="1697"/>
        <end position="1721"/>
    </location>
</feature>
<gene>
    <name evidence="14" type="ORF">BJX66DRAFT_96421</name>
</gene>
<feature type="domain" description="Helicase C-terminal" evidence="13">
    <location>
        <begin position="1337"/>
        <end position="1492"/>
    </location>
</feature>
<name>A0ABR4FLG2_9EURO</name>
<feature type="region of interest" description="Disordered" evidence="10">
    <location>
        <begin position="846"/>
        <end position="900"/>
    </location>
</feature>
<dbReference type="InterPro" id="IPR027417">
    <property type="entry name" value="P-loop_NTPase"/>
</dbReference>
<evidence type="ECO:0000259" key="13">
    <source>
        <dbReference type="PROSITE" id="PS51194"/>
    </source>
</evidence>
<dbReference type="SUPFAM" id="SSF52540">
    <property type="entry name" value="P-loop containing nucleoside triphosphate hydrolases"/>
    <property type="match status" value="2"/>
</dbReference>
<dbReference type="GO" id="GO:0016787">
    <property type="term" value="F:hydrolase activity"/>
    <property type="evidence" value="ECO:0007669"/>
    <property type="project" value="UniProtKB-KW"/>
</dbReference>
<dbReference type="InterPro" id="IPR014001">
    <property type="entry name" value="Helicase_ATP-bd"/>
</dbReference>
<feature type="compositionally biased region" description="Acidic residues" evidence="10">
    <location>
        <begin position="576"/>
        <end position="586"/>
    </location>
</feature>
<keyword evidence="8" id="KW-0539">Nucleus</keyword>
<dbReference type="Gene3D" id="1.10.150.50">
    <property type="entry name" value="Transcription Factor, Ets-1"/>
    <property type="match status" value="1"/>
</dbReference>
<dbReference type="SUPFAM" id="SSF47769">
    <property type="entry name" value="SAM/Pointed domain"/>
    <property type="match status" value="1"/>
</dbReference>
<dbReference type="Pfam" id="PF07647">
    <property type="entry name" value="SAM_2"/>
    <property type="match status" value="1"/>
</dbReference>
<feature type="region of interest" description="Disordered" evidence="10">
    <location>
        <begin position="1611"/>
        <end position="1787"/>
    </location>
</feature>
<feature type="compositionally biased region" description="Low complexity" evidence="10">
    <location>
        <begin position="1749"/>
        <end position="1765"/>
    </location>
</feature>
<feature type="domain" description="SAM" evidence="11">
    <location>
        <begin position="11"/>
        <end position="91"/>
    </location>
</feature>
<dbReference type="PROSITE" id="PS51192">
    <property type="entry name" value="HELICASE_ATP_BIND_1"/>
    <property type="match status" value="1"/>
</dbReference>
<feature type="domain" description="Helicase ATP-binding" evidence="12">
    <location>
        <begin position="952"/>
        <end position="1155"/>
    </location>
</feature>
<comment type="similarity">
    <text evidence="2">Belongs to the SNF2/RAD54 helicase family.</text>
</comment>
<keyword evidence="5" id="KW-0347">Helicase</keyword>
<dbReference type="SMART" id="SM00490">
    <property type="entry name" value="HELICc"/>
    <property type="match status" value="1"/>
</dbReference>
<evidence type="ECO:0000256" key="1">
    <source>
        <dbReference type="ARBA" id="ARBA00004123"/>
    </source>
</evidence>
<dbReference type="InterPro" id="IPR001650">
    <property type="entry name" value="Helicase_C-like"/>
</dbReference>
<dbReference type="CDD" id="cd18007">
    <property type="entry name" value="DEXHc_ATRX-like"/>
    <property type="match status" value="1"/>
</dbReference>
<organism evidence="14 15">
    <name type="scientific">Aspergillus keveii</name>
    <dbReference type="NCBI Taxonomy" id="714993"/>
    <lineage>
        <taxon>Eukaryota</taxon>
        <taxon>Fungi</taxon>
        <taxon>Dikarya</taxon>
        <taxon>Ascomycota</taxon>
        <taxon>Pezizomycotina</taxon>
        <taxon>Eurotiomycetes</taxon>
        <taxon>Eurotiomycetidae</taxon>
        <taxon>Eurotiales</taxon>
        <taxon>Aspergillaceae</taxon>
        <taxon>Aspergillus</taxon>
        <taxon>Aspergillus subgen. Nidulantes</taxon>
    </lineage>
</organism>